<dbReference type="Pfam" id="PF03062">
    <property type="entry name" value="MBOAT"/>
    <property type="match status" value="1"/>
</dbReference>
<evidence type="ECO:0000256" key="5">
    <source>
        <dbReference type="ARBA" id="ARBA00023136"/>
    </source>
</evidence>
<comment type="subcellular location">
    <subcellularLocation>
        <location evidence="1">Membrane</location>
        <topology evidence="1">Multi-pass membrane protein</topology>
    </subcellularLocation>
</comment>
<evidence type="ECO:0000256" key="1">
    <source>
        <dbReference type="ARBA" id="ARBA00004141"/>
    </source>
</evidence>
<dbReference type="GO" id="GO:0008654">
    <property type="term" value="P:phospholipid biosynthetic process"/>
    <property type="evidence" value="ECO:0000318"/>
    <property type="project" value="GO_Central"/>
</dbReference>
<evidence type="ECO:0000256" key="2">
    <source>
        <dbReference type="ARBA" id="ARBA00022679"/>
    </source>
</evidence>
<feature type="transmembrane region" description="Helical" evidence="7">
    <location>
        <begin position="41"/>
        <end position="59"/>
    </location>
</feature>
<accession>A0A7I4EDZ1</accession>
<gene>
    <name evidence="8" type="primary">LOC112283854</name>
</gene>
<dbReference type="Gramene" id="Pp3c6_27300V3.8">
    <property type="protein sequence ID" value="Pp3c6_27300V3.8"/>
    <property type="gene ID" value="Pp3c6_27300"/>
</dbReference>
<reference evidence="8 9" key="2">
    <citation type="journal article" date="2018" name="Plant J.">
        <title>The Physcomitrella patens chromosome-scale assembly reveals moss genome structure and evolution.</title>
        <authorList>
            <person name="Lang D."/>
            <person name="Ullrich K.K."/>
            <person name="Murat F."/>
            <person name="Fuchs J."/>
            <person name="Jenkins J."/>
            <person name="Haas F.B."/>
            <person name="Piednoel M."/>
            <person name="Gundlach H."/>
            <person name="Van Bel M."/>
            <person name="Meyberg R."/>
            <person name="Vives C."/>
            <person name="Morata J."/>
            <person name="Symeonidi A."/>
            <person name="Hiss M."/>
            <person name="Muchero W."/>
            <person name="Kamisugi Y."/>
            <person name="Saleh O."/>
            <person name="Blanc G."/>
            <person name="Decker E.L."/>
            <person name="van Gessel N."/>
            <person name="Grimwood J."/>
            <person name="Hayes R.D."/>
            <person name="Graham S.W."/>
            <person name="Gunter L.E."/>
            <person name="McDaniel S.F."/>
            <person name="Hoernstein S.N.W."/>
            <person name="Larsson A."/>
            <person name="Li F.W."/>
            <person name="Perroud P.F."/>
            <person name="Phillips J."/>
            <person name="Ranjan P."/>
            <person name="Rokshar D.S."/>
            <person name="Rothfels C.J."/>
            <person name="Schneider L."/>
            <person name="Shu S."/>
            <person name="Stevenson D.W."/>
            <person name="Thummler F."/>
            <person name="Tillich M."/>
            <person name="Villarreal Aguilar J.C."/>
            <person name="Widiez T."/>
            <person name="Wong G.K."/>
            <person name="Wymore A."/>
            <person name="Zhang Y."/>
            <person name="Zimmer A.D."/>
            <person name="Quatrano R.S."/>
            <person name="Mayer K.F.X."/>
            <person name="Goodstein D."/>
            <person name="Casacuberta J.M."/>
            <person name="Vandepoele K."/>
            <person name="Reski R."/>
            <person name="Cuming A.C."/>
            <person name="Tuskan G.A."/>
            <person name="Maumus F."/>
            <person name="Salse J."/>
            <person name="Schmutz J."/>
            <person name="Rensing S.A."/>
        </authorList>
    </citation>
    <scope>NUCLEOTIDE SEQUENCE [LARGE SCALE GENOMIC DNA]</scope>
    <source>
        <strain evidence="8 9">cv. Gransden 2004</strain>
    </source>
</reference>
<sequence length="476" mass="53371">MVTLEDVSSVLGVSVSVTRFLLCFVGSIPCSALARFMPSGRVRSVYAVATGILLSYYSFGPEANLFFIPPIAVGYGSMLLAPRHCGAITFVVAFAFLLTWAVNGGPVIPWSQHRSHYFHDLETSPPGALMVLTLKVISASMSYQDGLVKKEDLRVSQKKNRLKELPSLVQYLGYCLNCGTHLAGPVYEIRDYIDWTEDKGLWSRDSARPLPSPYGAALRALFQAALCMAVYMTLLPRIPLSMFDSPEYQKWGFWHRLGYMYLSGFTARWKYYFIWSISEVAVIISGLGFSGWATPDDDKKAKPLWTRAKNVDIMKVELAKSGVELPMCWNVSVSTWLRHYVYERLVPKGGKAGFWQLLMTQVVSAVWHGLYMGYILYFVHSALMISGSRVIYKWQSALPENAIWARRLGHLINGLFGALVNNYSCIGFLLLSYHETLQAYSSVHYVGTVVPVAIILFDLVVKPPRTGSARKTKKVQ</sequence>
<reference evidence="8 9" key="1">
    <citation type="journal article" date="2008" name="Science">
        <title>The Physcomitrella genome reveals evolutionary insights into the conquest of land by plants.</title>
        <authorList>
            <person name="Rensing S."/>
            <person name="Lang D."/>
            <person name="Zimmer A."/>
            <person name="Terry A."/>
            <person name="Salamov A."/>
            <person name="Shapiro H."/>
            <person name="Nishiyama T."/>
            <person name="Perroud P.-F."/>
            <person name="Lindquist E."/>
            <person name="Kamisugi Y."/>
            <person name="Tanahashi T."/>
            <person name="Sakakibara K."/>
            <person name="Fujita T."/>
            <person name="Oishi K."/>
            <person name="Shin-I T."/>
            <person name="Kuroki Y."/>
            <person name="Toyoda A."/>
            <person name="Suzuki Y."/>
            <person name="Hashimoto A."/>
            <person name="Yamaguchi K."/>
            <person name="Sugano A."/>
            <person name="Kohara Y."/>
            <person name="Fujiyama A."/>
            <person name="Anterola A."/>
            <person name="Aoki S."/>
            <person name="Ashton N."/>
            <person name="Barbazuk W.B."/>
            <person name="Barker E."/>
            <person name="Bennetzen J."/>
            <person name="Bezanilla M."/>
            <person name="Blankenship R."/>
            <person name="Cho S.H."/>
            <person name="Dutcher S."/>
            <person name="Estelle M."/>
            <person name="Fawcett J.A."/>
            <person name="Gundlach H."/>
            <person name="Hanada K."/>
            <person name="Heyl A."/>
            <person name="Hicks K.A."/>
            <person name="Hugh J."/>
            <person name="Lohr M."/>
            <person name="Mayer K."/>
            <person name="Melkozernov A."/>
            <person name="Murata T."/>
            <person name="Nelson D."/>
            <person name="Pils B."/>
            <person name="Prigge M."/>
            <person name="Reiss B."/>
            <person name="Renner T."/>
            <person name="Rombauts S."/>
            <person name="Rushton P."/>
            <person name="Sanderfoot A."/>
            <person name="Schween G."/>
            <person name="Shiu S.-H."/>
            <person name="Stueber K."/>
            <person name="Theodoulou F.L."/>
            <person name="Tu H."/>
            <person name="Van de Peer Y."/>
            <person name="Verrier P.J."/>
            <person name="Waters E."/>
            <person name="Wood A."/>
            <person name="Yang L."/>
            <person name="Cove D."/>
            <person name="Cuming A."/>
            <person name="Hasebe M."/>
            <person name="Lucas S."/>
            <person name="Mishler D.B."/>
            <person name="Reski R."/>
            <person name="Grigoriev I."/>
            <person name="Quatrano R.S."/>
            <person name="Boore J.L."/>
        </authorList>
    </citation>
    <scope>NUCLEOTIDE SEQUENCE [LARGE SCALE GENOMIC DNA]</scope>
    <source>
        <strain evidence="8 9">cv. Gransden 2004</strain>
    </source>
</reference>
<keyword evidence="4 7" id="KW-1133">Transmembrane helix</keyword>
<dbReference type="GO" id="GO:0030258">
    <property type="term" value="P:lipid modification"/>
    <property type="evidence" value="ECO:0000318"/>
    <property type="project" value="GO_Central"/>
</dbReference>
<dbReference type="PANTHER" id="PTHR13906">
    <property type="entry name" value="PORCUPINE"/>
    <property type="match status" value="1"/>
</dbReference>
<keyword evidence="9" id="KW-1185">Reference proteome</keyword>
<dbReference type="GeneID" id="112283854"/>
<name>A0A7I4EDZ1_PHYPA</name>
<dbReference type="GO" id="GO:0019432">
    <property type="term" value="P:triglyceride biosynthetic process"/>
    <property type="evidence" value="ECO:0000318"/>
    <property type="project" value="GO_Central"/>
</dbReference>
<dbReference type="PANTHER" id="PTHR13906:SF4">
    <property type="entry name" value="LYSOPHOSPHOLIPID ACYLTRANSFERASE 6"/>
    <property type="match status" value="1"/>
</dbReference>
<protein>
    <submittedName>
        <fullName evidence="8">Uncharacterized protein</fullName>
    </submittedName>
</protein>
<dbReference type="GO" id="GO:0016746">
    <property type="term" value="F:acyltransferase activity"/>
    <property type="evidence" value="ECO:0000318"/>
    <property type="project" value="GO_Central"/>
</dbReference>
<evidence type="ECO:0000256" key="7">
    <source>
        <dbReference type="SAM" id="Phobius"/>
    </source>
</evidence>
<dbReference type="EMBL" id="ABEU02000006">
    <property type="status" value="NOT_ANNOTATED_CDS"/>
    <property type="molecule type" value="Genomic_DNA"/>
</dbReference>
<dbReference type="InterPro" id="IPR049941">
    <property type="entry name" value="LPLAT_7/PORCN-like"/>
</dbReference>
<feature type="transmembrane region" description="Helical" evidence="7">
    <location>
        <begin position="408"/>
        <end position="431"/>
    </location>
</feature>
<organism evidence="8 9">
    <name type="scientific">Physcomitrium patens</name>
    <name type="common">Spreading-leaved earth moss</name>
    <name type="synonym">Physcomitrella patens</name>
    <dbReference type="NCBI Taxonomy" id="3218"/>
    <lineage>
        <taxon>Eukaryota</taxon>
        <taxon>Viridiplantae</taxon>
        <taxon>Streptophyta</taxon>
        <taxon>Embryophyta</taxon>
        <taxon>Bryophyta</taxon>
        <taxon>Bryophytina</taxon>
        <taxon>Bryopsida</taxon>
        <taxon>Funariidae</taxon>
        <taxon>Funariales</taxon>
        <taxon>Funariaceae</taxon>
        <taxon>Physcomitrium</taxon>
    </lineage>
</organism>
<proteinExistence type="predicted"/>
<keyword evidence="5 7" id="KW-0472">Membrane</keyword>
<feature type="transmembrane region" description="Helical" evidence="7">
    <location>
        <begin position="443"/>
        <end position="461"/>
    </location>
</feature>
<dbReference type="Proteomes" id="UP000006727">
    <property type="component" value="Chromosome 6"/>
</dbReference>
<feature type="transmembrane region" description="Helical" evidence="7">
    <location>
        <begin position="272"/>
        <end position="293"/>
    </location>
</feature>
<feature type="transmembrane region" description="Helical" evidence="7">
    <location>
        <begin position="88"/>
        <end position="108"/>
    </location>
</feature>
<dbReference type="GO" id="GO:0016020">
    <property type="term" value="C:membrane"/>
    <property type="evidence" value="ECO:0000318"/>
    <property type="project" value="GO_Central"/>
</dbReference>
<dbReference type="AlphaFoldDB" id="A0A7I4EDZ1"/>
<evidence type="ECO:0000256" key="4">
    <source>
        <dbReference type="ARBA" id="ARBA00022989"/>
    </source>
</evidence>
<dbReference type="InterPro" id="IPR004299">
    <property type="entry name" value="MBOAT_fam"/>
</dbReference>
<dbReference type="OrthoDB" id="286734at2759"/>
<keyword evidence="2" id="KW-0808">Transferase</keyword>
<reference evidence="8" key="3">
    <citation type="submission" date="2020-12" db="UniProtKB">
        <authorList>
            <consortium name="EnsemblPlants"/>
        </authorList>
    </citation>
    <scope>IDENTIFICATION</scope>
</reference>
<keyword evidence="3 7" id="KW-0812">Transmembrane</keyword>
<evidence type="ECO:0000313" key="8">
    <source>
        <dbReference type="EnsemblPlants" id="Pp3c6_27300V3.8"/>
    </source>
</evidence>
<dbReference type="RefSeq" id="XP_024378880.1">
    <property type="nucleotide sequence ID" value="XM_024523112.2"/>
</dbReference>
<feature type="transmembrane region" description="Helical" evidence="7">
    <location>
        <begin position="12"/>
        <end position="34"/>
    </location>
</feature>
<evidence type="ECO:0000313" key="9">
    <source>
        <dbReference type="Proteomes" id="UP000006727"/>
    </source>
</evidence>
<dbReference type="EnsemblPlants" id="Pp3c6_27300V3.8">
    <property type="protein sequence ID" value="Pp3c6_27300V3.8"/>
    <property type="gene ID" value="Pp3c6_27300"/>
</dbReference>
<keyword evidence="6" id="KW-0012">Acyltransferase</keyword>
<evidence type="ECO:0000256" key="3">
    <source>
        <dbReference type="ARBA" id="ARBA00022692"/>
    </source>
</evidence>
<dbReference type="KEGG" id="ppp:112283854"/>
<evidence type="ECO:0000256" key="6">
    <source>
        <dbReference type="ARBA" id="ARBA00023315"/>
    </source>
</evidence>
<dbReference type="InParanoid" id="A0A7I4EDZ1"/>
<feature type="transmembrane region" description="Helical" evidence="7">
    <location>
        <begin position="365"/>
        <end position="387"/>
    </location>
</feature>